<gene>
    <name evidence="4" type="ORF">E1B25_13755</name>
</gene>
<evidence type="ECO:0000256" key="2">
    <source>
        <dbReference type="ARBA" id="ARBA00022525"/>
    </source>
</evidence>
<dbReference type="AlphaFoldDB" id="A0A4R5EPL9"/>
<dbReference type="InterPro" id="IPR050557">
    <property type="entry name" value="RTX_toxin/Mannuronan_C5-epim"/>
</dbReference>
<dbReference type="InterPro" id="IPR044016">
    <property type="entry name" value="Big_13"/>
</dbReference>
<dbReference type="PANTHER" id="PTHR38340:SF1">
    <property type="entry name" value="S-LAYER PROTEIN"/>
    <property type="match status" value="1"/>
</dbReference>
<dbReference type="Pfam" id="PF00353">
    <property type="entry name" value="HemolysinCabind"/>
    <property type="match status" value="3"/>
</dbReference>
<dbReference type="Gene3D" id="2.60.40.2700">
    <property type="match status" value="2"/>
</dbReference>
<reference evidence="4 5" key="1">
    <citation type="submission" date="2019-03" db="EMBL/GenBank/DDBJ databases">
        <authorList>
            <person name="Zhang S."/>
        </authorList>
    </citation>
    <scope>NUCLEOTIDE SEQUENCE [LARGE SCALE GENOMIC DNA]</scope>
    <source>
        <strain evidence="4 5">S4J41</strain>
    </source>
</reference>
<dbReference type="InterPro" id="IPR018511">
    <property type="entry name" value="Hemolysin-typ_Ca-bd_CS"/>
</dbReference>
<comment type="subcellular location">
    <subcellularLocation>
        <location evidence="1">Secreted</location>
    </subcellularLocation>
</comment>
<dbReference type="PRINTS" id="PR00313">
    <property type="entry name" value="CABNDNGRPT"/>
</dbReference>
<dbReference type="InterPro" id="IPR001343">
    <property type="entry name" value="Hemolysn_Ca-bd"/>
</dbReference>
<organism evidence="4 5">
    <name type="scientific">Antarcticimicrobium sediminis</name>
    <dbReference type="NCBI Taxonomy" id="2546227"/>
    <lineage>
        <taxon>Bacteria</taxon>
        <taxon>Pseudomonadati</taxon>
        <taxon>Pseudomonadota</taxon>
        <taxon>Alphaproteobacteria</taxon>
        <taxon>Rhodobacterales</taxon>
        <taxon>Paracoccaceae</taxon>
        <taxon>Antarcticimicrobium</taxon>
    </lineage>
</organism>
<dbReference type="Gene3D" id="2.60.40.10">
    <property type="entry name" value="Immunoglobulins"/>
    <property type="match status" value="1"/>
</dbReference>
<dbReference type="GO" id="GO:0005509">
    <property type="term" value="F:calcium ion binding"/>
    <property type="evidence" value="ECO:0007669"/>
    <property type="project" value="InterPro"/>
</dbReference>
<dbReference type="GO" id="GO:0005576">
    <property type="term" value="C:extracellular region"/>
    <property type="evidence" value="ECO:0007669"/>
    <property type="project" value="UniProtKB-SubCell"/>
</dbReference>
<evidence type="ECO:0000313" key="5">
    <source>
        <dbReference type="Proteomes" id="UP000294662"/>
    </source>
</evidence>
<feature type="domain" description="Bacterial Ig-like" evidence="3">
    <location>
        <begin position="51"/>
        <end position="138"/>
    </location>
</feature>
<dbReference type="PANTHER" id="PTHR38340">
    <property type="entry name" value="S-LAYER PROTEIN"/>
    <property type="match status" value="1"/>
</dbReference>
<evidence type="ECO:0000259" key="3">
    <source>
        <dbReference type="Pfam" id="PF19077"/>
    </source>
</evidence>
<feature type="non-terminal residue" evidence="4">
    <location>
        <position position="1"/>
    </location>
</feature>
<keyword evidence="5" id="KW-1185">Reference proteome</keyword>
<keyword evidence="2" id="KW-0964">Secreted</keyword>
<protein>
    <submittedName>
        <fullName evidence="4">Calcium-binding protein</fullName>
    </submittedName>
</protein>
<name>A0A4R5EPL9_9RHOB</name>
<proteinExistence type="predicted"/>
<dbReference type="InterPro" id="IPR013783">
    <property type="entry name" value="Ig-like_fold"/>
</dbReference>
<dbReference type="PROSITE" id="PS00330">
    <property type="entry name" value="HEMOLYSIN_CALCIUM"/>
    <property type="match status" value="2"/>
</dbReference>
<evidence type="ECO:0000313" key="4">
    <source>
        <dbReference type="EMBL" id="TDE36582.1"/>
    </source>
</evidence>
<dbReference type="SUPFAM" id="SSF51120">
    <property type="entry name" value="beta-Roll"/>
    <property type="match status" value="1"/>
</dbReference>
<accession>A0A4R5EPL9</accession>
<dbReference type="EMBL" id="SMFP01000009">
    <property type="protein sequence ID" value="TDE36582.1"/>
    <property type="molecule type" value="Genomic_DNA"/>
</dbReference>
<dbReference type="Pfam" id="PF19077">
    <property type="entry name" value="Big_13"/>
    <property type="match status" value="1"/>
</dbReference>
<dbReference type="InterPro" id="IPR011049">
    <property type="entry name" value="Serralysin-like_metalloprot_C"/>
</dbReference>
<sequence>LDHSGTALSDGSYAVTAQARDAAGSLSGLSSEFALRVDGAVPGVPVVTGISDDTGTAGDGVTSDATLVIRGTGEAGAQVEVFLDAASIGTVTVDGAGDWNLDHSGTALSDGSYAVTAQARDAAGSLSGLSSEFALRVDGAAPGTLSIIGTPTEDQILTAVPTLSDDGGFGPISYQWMRNGTTITDATASTYTLVQADVGTAITLVAHYTNELGALETITSAATAAVTNLNDAPTGDLTITGTPVEDETLTAGNTLADEDGLGLVAYQWLRDGSAITGATAASYTLTQADVGAALSVTASYTDAQGTAESVISATTDAVIWADKILSGTSGDDYLRGRGGADQIFGLEGDDVLIGGFNDDILFGGTGDDTLHGWRGDDRLVGVQGNDQIFAGKGDDILRGGADNDALFGRKNDDRLFGGLGDDRLKGGKGDDTLTGGKGADVFIFARTSGADVITDFGKGEDVIEIVNGAGRLGQIEFAQVGDDVVLHFAETEITVLNTTIDVLRDADHFLFV</sequence>
<dbReference type="RefSeq" id="WP_132830094.1">
    <property type="nucleotide sequence ID" value="NZ_SMFP01000009.1"/>
</dbReference>
<comment type="caution">
    <text evidence="4">The sequence shown here is derived from an EMBL/GenBank/DDBJ whole genome shotgun (WGS) entry which is preliminary data.</text>
</comment>
<evidence type="ECO:0000256" key="1">
    <source>
        <dbReference type="ARBA" id="ARBA00004613"/>
    </source>
</evidence>
<dbReference type="OrthoDB" id="9795675at2"/>
<dbReference type="Proteomes" id="UP000294662">
    <property type="component" value="Unassembled WGS sequence"/>
</dbReference>
<dbReference type="Gene3D" id="2.150.10.10">
    <property type="entry name" value="Serralysin-like metalloprotease, C-terminal"/>
    <property type="match status" value="2"/>
</dbReference>